<evidence type="ECO:0000256" key="2">
    <source>
        <dbReference type="ARBA" id="ARBA00023002"/>
    </source>
</evidence>
<evidence type="ECO:0000313" key="10">
    <source>
        <dbReference type="Proteomes" id="UP000176897"/>
    </source>
</evidence>
<dbReference type="InterPro" id="IPR036291">
    <property type="entry name" value="NAD(P)-bd_dom_sf"/>
</dbReference>
<feature type="binding site" evidence="5">
    <location>
        <position position="377"/>
    </location>
    <ligand>
        <name>substrate</name>
    </ligand>
</feature>
<evidence type="ECO:0000256" key="4">
    <source>
        <dbReference type="PIRSR" id="PIRSR000185-1"/>
    </source>
</evidence>
<gene>
    <name evidence="9" type="ORF">A3B21_03965</name>
</gene>
<accession>A0A1F7UUZ3</accession>
<dbReference type="Gene3D" id="3.40.50.10860">
    <property type="entry name" value="Leucine Dehydrogenase, chain A, domain 1"/>
    <property type="match status" value="1"/>
</dbReference>
<proteinExistence type="inferred from homology"/>
<dbReference type="SMART" id="SM00839">
    <property type="entry name" value="ELFV_dehydrog"/>
    <property type="match status" value="1"/>
</dbReference>
<dbReference type="SUPFAM" id="SSF53223">
    <property type="entry name" value="Aminoacid dehydrogenase-like, N-terminal domain"/>
    <property type="match status" value="1"/>
</dbReference>
<name>A0A1F7UUZ3_9BACT</name>
<dbReference type="InterPro" id="IPR014362">
    <property type="entry name" value="Glu_DH"/>
</dbReference>
<dbReference type="InterPro" id="IPR006097">
    <property type="entry name" value="Glu/Leu/Phe/Val/Trp_DH_dimer"/>
</dbReference>
<keyword evidence="5" id="KW-0547">Nucleotide-binding</keyword>
<sequence length="443" mass="48918">MSTFKNALKQLEHAAELVHLNPALLKILETPQQTIERKITIAMDNGETSEFHGYRVEHNNARGPYKGGIRFHPQVDMDEVKALALWMTIKCAVVDIPFGGGKGGITVDPKKLSAHELEALSRGYARAFFDILGPEKDVPAPDVNTNAQIMDWMSAEYSAQCKMKNVECKNWLAAFTGKSVEHGGSEGRNEATGYGGFVVLEQLLHHLQLSPSPSLRPPSPLGRGQGEGATVAIQGFGNVGYTIAKLLHEAGYKIVAVSDSQGAIYDKRHLGMDPENIMKTKKERGMIGGCYCVGSVCDCENYTQISNEELLELPVDILIPAALEEVINARNADKIKAKIIVEMANGPTTPEAEQKLLDRGVIIVPDVLANAGGVVTSYFEWKQNMESEKWSRERILEMLKEKMEKSFAEVWRAHDEYKSDLRTAAYAVALKRIEQAHLAVDKE</sequence>
<feature type="active site" description="Proton donor" evidence="4">
    <location>
        <position position="102"/>
    </location>
</feature>
<evidence type="ECO:0000256" key="3">
    <source>
        <dbReference type="PIRNR" id="PIRNR000185"/>
    </source>
</evidence>
<organism evidence="9 10">
    <name type="scientific">Candidatus Uhrbacteria bacterium RIFCSPLOWO2_01_FULL_47_24</name>
    <dbReference type="NCBI Taxonomy" id="1802401"/>
    <lineage>
        <taxon>Bacteria</taxon>
        <taxon>Candidatus Uhriibacteriota</taxon>
    </lineage>
</organism>
<dbReference type="Pfam" id="PF02812">
    <property type="entry name" value="ELFV_dehydrog_N"/>
    <property type="match status" value="1"/>
</dbReference>
<feature type="binding site" evidence="5">
    <location>
        <position position="238"/>
    </location>
    <ligand>
        <name>NAD(+)</name>
        <dbReference type="ChEBI" id="CHEBI:57540"/>
    </ligand>
</feature>
<feature type="domain" description="Glutamate/phenylalanine/leucine/valine/L-tryptophan dehydrogenase C-terminal" evidence="8">
    <location>
        <begin position="185"/>
        <end position="441"/>
    </location>
</feature>
<evidence type="ECO:0000256" key="6">
    <source>
        <dbReference type="PIRSR" id="PIRSR000185-3"/>
    </source>
</evidence>
<protein>
    <recommendedName>
        <fullName evidence="3">Glutamate dehydrogenase</fullName>
    </recommendedName>
</protein>
<dbReference type="STRING" id="1802401.A3B21_03965"/>
<dbReference type="PANTHER" id="PTHR11606">
    <property type="entry name" value="GLUTAMATE DEHYDROGENASE"/>
    <property type="match status" value="1"/>
</dbReference>
<dbReference type="SUPFAM" id="SSF51735">
    <property type="entry name" value="NAD(P)-binding Rossmann-fold domains"/>
    <property type="match status" value="1"/>
</dbReference>
<dbReference type="InterPro" id="IPR006096">
    <property type="entry name" value="Glu/Leu/Phe/Val/Trp_DH_C"/>
</dbReference>
<evidence type="ECO:0000259" key="8">
    <source>
        <dbReference type="SMART" id="SM00839"/>
    </source>
</evidence>
<keyword evidence="2 3" id="KW-0560">Oxidoreductase</keyword>
<comment type="similarity">
    <text evidence="1 3 7">Belongs to the Glu/Leu/Phe/Val dehydrogenases family.</text>
</comment>
<reference evidence="9 10" key="1">
    <citation type="journal article" date="2016" name="Nat. Commun.">
        <title>Thousands of microbial genomes shed light on interconnected biogeochemical processes in an aquifer system.</title>
        <authorList>
            <person name="Anantharaman K."/>
            <person name="Brown C.T."/>
            <person name="Hug L.A."/>
            <person name="Sharon I."/>
            <person name="Castelle C.J."/>
            <person name="Probst A.J."/>
            <person name="Thomas B.C."/>
            <person name="Singh A."/>
            <person name="Wilkins M.J."/>
            <person name="Karaoz U."/>
            <person name="Brodie E.L."/>
            <person name="Williams K.H."/>
            <person name="Hubbard S.S."/>
            <person name="Banfield J.F."/>
        </authorList>
    </citation>
    <scope>NUCLEOTIDE SEQUENCE [LARGE SCALE GENOMIC DNA]</scope>
</reference>
<evidence type="ECO:0000256" key="1">
    <source>
        <dbReference type="ARBA" id="ARBA00006382"/>
    </source>
</evidence>
<evidence type="ECO:0000256" key="5">
    <source>
        <dbReference type="PIRSR" id="PIRSR000185-2"/>
    </source>
</evidence>
<dbReference type="GO" id="GO:0000166">
    <property type="term" value="F:nucleotide binding"/>
    <property type="evidence" value="ECO:0007669"/>
    <property type="project" value="UniProtKB-KW"/>
</dbReference>
<feature type="site" description="Important for catalysis" evidence="6">
    <location>
        <position position="142"/>
    </location>
</feature>
<dbReference type="EMBL" id="MGEJ01000005">
    <property type="protein sequence ID" value="OGL81497.1"/>
    <property type="molecule type" value="Genomic_DNA"/>
</dbReference>
<evidence type="ECO:0000313" key="9">
    <source>
        <dbReference type="EMBL" id="OGL81497.1"/>
    </source>
</evidence>
<keyword evidence="5" id="KW-0520">NAD</keyword>
<feature type="binding site" evidence="5">
    <location>
        <position position="66"/>
    </location>
    <ligand>
        <name>substrate</name>
    </ligand>
</feature>
<comment type="caution">
    <text evidence="9">The sequence shown here is derived from an EMBL/GenBank/DDBJ whole genome shotgun (WGS) entry which is preliminary data.</text>
</comment>
<dbReference type="PIRSF" id="PIRSF000185">
    <property type="entry name" value="Glu_DH"/>
    <property type="match status" value="1"/>
</dbReference>
<dbReference type="PANTHER" id="PTHR11606:SF13">
    <property type="entry name" value="GLUTAMATE DEHYDROGENASE 1, MITOCHONDRIAL"/>
    <property type="match status" value="1"/>
</dbReference>
<dbReference type="InterPro" id="IPR046346">
    <property type="entry name" value="Aminoacid_DH-like_N_sf"/>
</dbReference>
<dbReference type="GO" id="GO:0004352">
    <property type="term" value="F:glutamate dehydrogenase (NAD+) activity"/>
    <property type="evidence" value="ECO:0007669"/>
    <property type="project" value="TreeGrafter"/>
</dbReference>
<dbReference type="InterPro" id="IPR033922">
    <property type="entry name" value="NAD_bind_Glu_DH"/>
</dbReference>
<feature type="binding site" evidence="5">
    <location>
        <position position="90"/>
    </location>
    <ligand>
        <name>substrate</name>
    </ligand>
</feature>
<evidence type="ECO:0000256" key="7">
    <source>
        <dbReference type="RuleBase" id="RU004417"/>
    </source>
</evidence>
<feature type="binding site" evidence="5">
    <location>
        <position position="192"/>
    </location>
    <ligand>
        <name>NAD(+)</name>
        <dbReference type="ChEBI" id="CHEBI:57540"/>
    </ligand>
</feature>
<dbReference type="Pfam" id="PF00208">
    <property type="entry name" value="ELFV_dehydrog"/>
    <property type="match status" value="1"/>
</dbReference>
<dbReference type="Proteomes" id="UP000176897">
    <property type="component" value="Unassembled WGS sequence"/>
</dbReference>
<dbReference type="InterPro" id="IPR033524">
    <property type="entry name" value="Glu/Leu/Phe/Val_DH_AS"/>
</dbReference>
<dbReference type="PROSITE" id="PS00074">
    <property type="entry name" value="GLFV_DEHYDROGENASE"/>
    <property type="match status" value="1"/>
</dbReference>
<dbReference type="Gene3D" id="3.40.50.720">
    <property type="entry name" value="NAD(P)-binding Rossmann-like Domain"/>
    <property type="match status" value="1"/>
</dbReference>
<dbReference type="AlphaFoldDB" id="A0A1F7UUZ3"/>
<dbReference type="GO" id="GO:0006538">
    <property type="term" value="P:L-glutamate catabolic process"/>
    <property type="evidence" value="ECO:0007669"/>
    <property type="project" value="TreeGrafter"/>
</dbReference>
<dbReference type="CDD" id="cd01076">
    <property type="entry name" value="NAD_bind_1_Glu_DH"/>
    <property type="match status" value="1"/>
</dbReference>
<dbReference type="InterPro" id="IPR006095">
    <property type="entry name" value="Glu/Leu/Phe/Val/Trp_DH"/>
</dbReference>
<dbReference type="PRINTS" id="PR00082">
    <property type="entry name" value="GLFDHDRGNASE"/>
</dbReference>